<sequence>MVQQVGEQAHDGADKRGQCVPCSPEDAHVLVRFRTSEFRQVELTIRDVVCGHRQPPVRWDSVVIMPVSAW</sequence>
<gene>
    <name evidence="1" type="ORF">AFL01nite_05510</name>
</gene>
<reference evidence="1 2" key="1">
    <citation type="submission" date="2019-07" db="EMBL/GenBank/DDBJ databases">
        <title>Whole genome shotgun sequence of Aeromicrobium flavum NBRC 107625.</title>
        <authorList>
            <person name="Hosoyama A."/>
            <person name="Uohara A."/>
            <person name="Ohji S."/>
            <person name="Ichikawa N."/>
        </authorList>
    </citation>
    <scope>NUCLEOTIDE SEQUENCE [LARGE SCALE GENOMIC DNA]</scope>
    <source>
        <strain evidence="1 2">NBRC 107625</strain>
    </source>
</reference>
<comment type="caution">
    <text evidence="1">The sequence shown here is derived from an EMBL/GenBank/DDBJ whole genome shotgun (WGS) entry which is preliminary data.</text>
</comment>
<name>A0A512HRZ2_9ACTN</name>
<dbReference type="Proteomes" id="UP000321769">
    <property type="component" value="Unassembled WGS sequence"/>
</dbReference>
<organism evidence="1 2">
    <name type="scientific">Aeromicrobium flavum</name>
    <dbReference type="NCBI Taxonomy" id="416568"/>
    <lineage>
        <taxon>Bacteria</taxon>
        <taxon>Bacillati</taxon>
        <taxon>Actinomycetota</taxon>
        <taxon>Actinomycetes</taxon>
        <taxon>Propionibacteriales</taxon>
        <taxon>Nocardioidaceae</taxon>
        <taxon>Aeromicrobium</taxon>
    </lineage>
</organism>
<protein>
    <submittedName>
        <fullName evidence="1">Uncharacterized protein</fullName>
    </submittedName>
</protein>
<dbReference type="EMBL" id="BJZQ01000001">
    <property type="protein sequence ID" value="GEO88224.1"/>
    <property type="molecule type" value="Genomic_DNA"/>
</dbReference>
<proteinExistence type="predicted"/>
<accession>A0A512HRZ2</accession>
<evidence type="ECO:0000313" key="2">
    <source>
        <dbReference type="Proteomes" id="UP000321769"/>
    </source>
</evidence>
<keyword evidence="2" id="KW-1185">Reference proteome</keyword>
<evidence type="ECO:0000313" key="1">
    <source>
        <dbReference type="EMBL" id="GEO88224.1"/>
    </source>
</evidence>
<dbReference type="AlphaFoldDB" id="A0A512HRZ2"/>